<reference evidence="17" key="1">
    <citation type="submission" date="2020-01" db="EMBL/GenBank/DDBJ databases">
        <authorList>
            <person name="Meier V. D."/>
            <person name="Meier V D."/>
        </authorList>
    </citation>
    <scope>NUCLEOTIDE SEQUENCE</scope>
    <source>
        <strain evidence="17">HLG_WM_MAG_08</strain>
    </source>
</reference>
<dbReference type="GO" id="GO:0019265">
    <property type="term" value="P:glycine biosynthetic process, by transamination of glyoxylate"/>
    <property type="evidence" value="ECO:0007669"/>
    <property type="project" value="TreeGrafter"/>
</dbReference>
<protein>
    <recommendedName>
        <fullName evidence="4">phosphoserine transaminase</fullName>
        <ecNumber evidence="4">2.6.1.52</ecNumber>
    </recommendedName>
    <alternativeName>
        <fullName evidence="12">Phosphohydroxythreonine aminotransferase</fullName>
    </alternativeName>
</protein>
<dbReference type="UniPathway" id="UPA00135">
    <property type="reaction ID" value="UER00197"/>
</dbReference>
<keyword evidence="7" id="KW-0028">Amino-acid biosynthesis</keyword>
<evidence type="ECO:0000256" key="7">
    <source>
        <dbReference type="ARBA" id="ARBA00022605"/>
    </source>
</evidence>
<evidence type="ECO:0000256" key="14">
    <source>
        <dbReference type="ARBA" id="ARBA00049007"/>
    </source>
</evidence>
<dbReference type="InterPro" id="IPR006271">
    <property type="entry name" value="Pser_aminoTfrase_methanosarc"/>
</dbReference>
<comment type="catalytic activity">
    <reaction evidence="14">
        <text>O-phospho-L-serine + 2-oxoglutarate = 3-phosphooxypyruvate + L-glutamate</text>
        <dbReference type="Rhea" id="RHEA:14329"/>
        <dbReference type="ChEBI" id="CHEBI:16810"/>
        <dbReference type="ChEBI" id="CHEBI:18110"/>
        <dbReference type="ChEBI" id="CHEBI:29985"/>
        <dbReference type="ChEBI" id="CHEBI:57524"/>
        <dbReference type="EC" id="2.6.1.52"/>
    </reaction>
</comment>
<dbReference type="PANTHER" id="PTHR21152:SF40">
    <property type="entry name" value="ALANINE--GLYOXYLATE AMINOTRANSFERASE"/>
    <property type="match status" value="1"/>
</dbReference>
<dbReference type="Gene3D" id="3.40.640.10">
    <property type="entry name" value="Type I PLP-dependent aspartate aminotransferase-like (Major domain)"/>
    <property type="match status" value="1"/>
</dbReference>
<evidence type="ECO:0000256" key="9">
    <source>
        <dbReference type="ARBA" id="ARBA00022898"/>
    </source>
</evidence>
<feature type="region of interest" description="Disordered" evidence="15">
    <location>
        <begin position="1"/>
        <end position="22"/>
    </location>
</feature>
<dbReference type="AlphaFoldDB" id="A0A6S6T9M4"/>
<keyword evidence="11" id="KW-0718">Serine biosynthesis</keyword>
<dbReference type="GO" id="GO:0004648">
    <property type="term" value="F:O-phospho-L-serine:2-oxoglutarate aminotransferase activity"/>
    <property type="evidence" value="ECO:0007669"/>
    <property type="project" value="UniProtKB-EC"/>
</dbReference>
<accession>A0A6S6T9M4</accession>
<evidence type="ECO:0000256" key="6">
    <source>
        <dbReference type="ARBA" id="ARBA00022576"/>
    </source>
</evidence>
<keyword evidence="9" id="KW-0663">Pyridoxal phosphate</keyword>
<keyword evidence="5" id="KW-0963">Cytoplasm</keyword>
<dbReference type="InterPro" id="IPR022278">
    <property type="entry name" value="Pser_aminoTfrase"/>
</dbReference>
<dbReference type="InterPro" id="IPR015421">
    <property type="entry name" value="PyrdxlP-dep_Trfase_major"/>
</dbReference>
<evidence type="ECO:0000256" key="11">
    <source>
        <dbReference type="ARBA" id="ARBA00023299"/>
    </source>
</evidence>
<evidence type="ECO:0000259" key="16">
    <source>
        <dbReference type="Pfam" id="PF00266"/>
    </source>
</evidence>
<dbReference type="GO" id="GO:0008615">
    <property type="term" value="P:pyridoxine biosynthetic process"/>
    <property type="evidence" value="ECO:0007669"/>
    <property type="project" value="UniProtKB-KW"/>
</dbReference>
<dbReference type="Gene3D" id="3.90.1150.10">
    <property type="entry name" value="Aspartate Aminotransferase, domain 1"/>
    <property type="match status" value="1"/>
</dbReference>
<dbReference type="PANTHER" id="PTHR21152">
    <property type="entry name" value="AMINOTRANSFERASE CLASS V"/>
    <property type="match status" value="1"/>
</dbReference>
<keyword evidence="8 17" id="KW-0808">Transferase</keyword>
<evidence type="ECO:0000256" key="2">
    <source>
        <dbReference type="ARBA" id="ARBA00005099"/>
    </source>
</evidence>
<dbReference type="InterPro" id="IPR015422">
    <property type="entry name" value="PyrdxlP-dep_Trfase_small"/>
</dbReference>
<dbReference type="GO" id="GO:0008453">
    <property type="term" value="F:alanine-glyoxylate transaminase activity"/>
    <property type="evidence" value="ECO:0007669"/>
    <property type="project" value="TreeGrafter"/>
</dbReference>
<proteinExistence type="inferred from homology"/>
<dbReference type="SUPFAM" id="SSF53383">
    <property type="entry name" value="PLP-dependent transferases"/>
    <property type="match status" value="1"/>
</dbReference>
<dbReference type="GO" id="GO:0004760">
    <property type="term" value="F:L-serine-pyruvate transaminase activity"/>
    <property type="evidence" value="ECO:0007669"/>
    <property type="project" value="TreeGrafter"/>
</dbReference>
<keyword evidence="6 17" id="KW-0032">Aminotransferase</keyword>
<dbReference type="EC" id="2.6.1.52" evidence="4"/>
<comment type="pathway">
    <text evidence="2">Amino-acid biosynthesis; L-serine biosynthesis; L-serine from 3-phospho-D-glycerate: step 2/3.</text>
</comment>
<evidence type="ECO:0000256" key="1">
    <source>
        <dbReference type="ARBA" id="ARBA00001933"/>
    </source>
</evidence>
<dbReference type="EMBL" id="CACVAV010000256">
    <property type="protein sequence ID" value="CAA6816003.1"/>
    <property type="molecule type" value="Genomic_DNA"/>
</dbReference>
<dbReference type="PIRSF" id="PIRSF000525">
    <property type="entry name" value="SerC"/>
    <property type="match status" value="1"/>
</dbReference>
<evidence type="ECO:0000256" key="4">
    <source>
        <dbReference type="ARBA" id="ARBA00013030"/>
    </source>
</evidence>
<evidence type="ECO:0000256" key="3">
    <source>
        <dbReference type="ARBA" id="ARBA00006904"/>
    </source>
</evidence>
<evidence type="ECO:0000256" key="8">
    <source>
        <dbReference type="ARBA" id="ARBA00022679"/>
    </source>
</evidence>
<organism evidence="17">
    <name type="scientific">uncultured Thiotrichaceae bacterium</name>
    <dbReference type="NCBI Taxonomy" id="298394"/>
    <lineage>
        <taxon>Bacteria</taxon>
        <taxon>Pseudomonadati</taxon>
        <taxon>Pseudomonadota</taxon>
        <taxon>Gammaproteobacteria</taxon>
        <taxon>Thiotrichales</taxon>
        <taxon>Thiotrichaceae</taxon>
        <taxon>environmental samples</taxon>
    </lineage>
</organism>
<dbReference type="GO" id="GO:0006564">
    <property type="term" value="P:L-serine biosynthetic process"/>
    <property type="evidence" value="ECO:0007669"/>
    <property type="project" value="UniProtKB-KW"/>
</dbReference>
<dbReference type="NCBIfam" id="NF002841">
    <property type="entry name" value="PRK03080.1-2"/>
    <property type="match status" value="1"/>
</dbReference>
<dbReference type="NCBIfam" id="TIGR01365">
    <property type="entry name" value="serC_2"/>
    <property type="match status" value="1"/>
</dbReference>
<sequence length="394" mass="43674">MSENAISIPEKPAVRPQDARFSSGPCKKYPGWQLSDLTTEHLGRSHRAKQPKQHIQSSIERSHALLGLPEDWKLGIVPGSDTGAFEMAMWSMLGQRPVDALVWDSFSGDWAKDLALLDLPALNVYEADYGELPELTQTNSNHDIVMVYNGTTSGVRVPDLDWIADDREGLVLCDSTSAAYAMPMDFSKLDVVTWSWQKVLGGEGAHGMLALSPRAVERLESFTPGHPLPKVFRLTKQQSLDAGIFSGSTINTPSLLAIADLHAALDWAESIGGREALWQRTQANFDCIDNWVQKTDWIDWLAENPAIRSPTSMCLQIADPAFNQLDKDTQQKAITRITGWLEEEGVALDIKNYRSAPAGFRIWGGATIETDDLAALTHWLDWAFARFTHEMNAG</sequence>
<evidence type="ECO:0000256" key="15">
    <source>
        <dbReference type="SAM" id="MobiDB-lite"/>
    </source>
</evidence>
<evidence type="ECO:0000256" key="13">
    <source>
        <dbReference type="ARBA" id="ARBA00047630"/>
    </source>
</evidence>
<comment type="cofactor">
    <cofactor evidence="1">
        <name>pyridoxal 5'-phosphate</name>
        <dbReference type="ChEBI" id="CHEBI:597326"/>
    </cofactor>
</comment>
<keyword evidence="10" id="KW-0664">Pyridoxine biosynthesis</keyword>
<evidence type="ECO:0000256" key="5">
    <source>
        <dbReference type="ARBA" id="ARBA00022490"/>
    </source>
</evidence>
<feature type="domain" description="Aminotransferase class V" evidence="16">
    <location>
        <begin position="150"/>
        <end position="318"/>
    </location>
</feature>
<evidence type="ECO:0000256" key="10">
    <source>
        <dbReference type="ARBA" id="ARBA00023096"/>
    </source>
</evidence>
<dbReference type="InterPro" id="IPR015424">
    <property type="entry name" value="PyrdxlP-dep_Trfase"/>
</dbReference>
<dbReference type="CDD" id="cd01494">
    <property type="entry name" value="AAT_I"/>
    <property type="match status" value="1"/>
</dbReference>
<evidence type="ECO:0000313" key="17">
    <source>
        <dbReference type="EMBL" id="CAA6816003.1"/>
    </source>
</evidence>
<name>A0A6S6T9M4_9GAMM</name>
<comment type="catalytic activity">
    <reaction evidence="13">
        <text>4-(phosphooxy)-L-threonine + 2-oxoglutarate = (R)-3-hydroxy-2-oxo-4-phosphooxybutanoate + L-glutamate</text>
        <dbReference type="Rhea" id="RHEA:16573"/>
        <dbReference type="ChEBI" id="CHEBI:16810"/>
        <dbReference type="ChEBI" id="CHEBI:29985"/>
        <dbReference type="ChEBI" id="CHEBI:58452"/>
        <dbReference type="ChEBI" id="CHEBI:58538"/>
        <dbReference type="EC" id="2.6.1.52"/>
    </reaction>
</comment>
<dbReference type="Pfam" id="PF00266">
    <property type="entry name" value="Aminotran_5"/>
    <property type="match status" value="1"/>
</dbReference>
<gene>
    <name evidence="17" type="ORF">HELGO_WM45643</name>
</gene>
<evidence type="ECO:0000256" key="12">
    <source>
        <dbReference type="ARBA" id="ARBA00031421"/>
    </source>
</evidence>
<comment type="similarity">
    <text evidence="3">Belongs to the class-V pyridoxal-phosphate-dependent aminotransferase family. SerC subfamily.</text>
</comment>
<dbReference type="InterPro" id="IPR000192">
    <property type="entry name" value="Aminotrans_V_dom"/>
</dbReference>